<evidence type="ECO:0000313" key="3">
    <source>
        <dbReference type="Proteomes" id="UP001198901"/>
    </source>
</evidence>
<dbReference type="Proteomes" id="UP001198901">
    <property type="component" value="Unassembled WGS sequence"/>
</dbReference>
<evidence type="ECO:0008006" key="4">
    <source>
        <dbReference type="Google" id="ProtNLM"/>
    </source>
</evidence>
<evidence type="ECO:0000313" key="2">
    <source>
        <dbReference type="EMBL" id="MCA0131636.1"/>
    </source>
</evidence>
<sequence>MDNKNIDKLFEDLQGRFDINKPKLGHQLRFLDKLNESKNVSAESGSVWRLNWKPLMAVAASIIVCLGIFFSIPNDPELLDLASISPEMSNTQDFFTTTIENELKKLNDERSPLTQQIIDDALKQLQLLENEYTNLKIDLTESNEDQRVIYAMISNFQSRIEILNNVLEQIENVKQFKSNTDENTNTI</sequence>
<proteinExistence type="predicted"/>
<reference evidence="3" key="1">
    <citation type="submission" date="2023-07" db="EMBL/GenBank/DDBJ databases">
        <authorList>
            <person name="Yue Y."/>
        </authorList>
    </citation>
    <scope>NUCLEOTIDE SEQUENCE [LARGE SCALE GENOMIC DNA]</scope>
    <source>
        <strain evidence="3">D23</strain>
    </source>
</reference>
<evidence type="ECO:0000256" key="1">
    <source>
        <dbReference type="SAM" id="Coils"/>
    </source>
</evidence>
<keyword evidence="1" id="KW-0175">Coiled coil</keyword>
<organism evidence="2 3">
    <name type="scientific">Winogradskyella alexanderae</name>
    <dbReference type="NCBI Taxonomy" id="2877123"/>
    <lineage>
        <taxon>Bacteria</taxon>
        <taxon>Pseudomonadati</taxon>
        <taxon>Bacteroidota</taxon>
        <taxon>Flavobacteriia</taxon>
        <taxon>Flavobacteriales</taxon>
        <taxon>Flavobacteriaceae</taxon>
        <taxon>Winogradskyella</taxon>
    </lineage>
</organism>
<protein>
    <recommendedName>
        <fullName evidence="4">DUF4179 domain-containing protein</fullName>
    </recommendedName>
</protein>
<dbReference type="RefSeq" id="WP_224525985.1">
    <property type="nucleotide sequence ID" value="NZ_JAIUJR010000002.1"/>
</dbReference>
<keyword evidence="3" id="KW-1185">Reference proteome</keyword>
<gene>
    <name evidence="2" type="ORF">LBU54_03500</name>
</gene>
<dbReference type="EMBL" id="JAIUJR010000002">
    <property type="protein sequence ID" value="MCA0131636.1"/>
    <property type="molecule type" value="Genomic_DNA"/>
</dbReference>
<accession>A0ABS7XS16</accession>
<feature type="coiled-coil region" evidence="1">
    <location>
        <begin position="118"/>
        <end position="173"/>
    </location>
</feature>
<comment type="caution">
    <text evidence="2">The sequence shown here is derived from an EMBL/GenBank/DDBJ whole genome shotgun (WGS) entry which is preliminary data.</text>
</comment>
<name>A0ABS7XS16_9FLAO</name>